<dbReference type="RefSeq" id="WP_408078946.1">
    <property type="nucleotide sequence ID" value="NZ_JBELQA010000001.1"/>
</dbReference>
<evidence type="ECO:0000259" key="2">
    <source>
        <dbReference type="PROSITE" id="PS50206"/>
    </source>
</evidence>
<organism evidence="3 4">
    <name type="scientific">Flavobacterium plantiphilum</name>
    <dbReference type="NCBI Taxonomy" id="3163297"/>
    <lineage>
        <taxon>Bacteria</taxon>
        <taxon>Pseudomonadati</taxon>
        <taxon>Bacteroidota</taxon>
        <taxon>Flavobacteriia</taxon>
        <taxon>Flavobacteriales</taxon>
        <taxon>Flavobacteriaceae</taxon>
        <taxon>Flavobacterium</taxon>
    </lineage>
</organism>
<sequence>MRYNRQIILPEVGEKGQGKLNQAKVLIIGAGGLGAAILPYLAAAGIGEIGIIDDDTIDISNLQRQVIYKSTAIGKSKVLEAKAMAESLNPSIQINATTDTLNAKNAISLFEYYDIMVDATDNLHTKYLINDACVVTNKPFVYGSVYKFQGQVSVFNYQNGPTYRCLFPNEAAHSQNCVDAGVMGISVGIIGMFQANEVLKMVLETGKVLSGELLIYNMLNNDQQKFDLNRTEVSSISRLDFEKKYDSVLEISAKEALEQIDNPDVVFLDVRNETELPKISLPNSLQIPLADLEDNLEKLDLNKTILVYCQSGIRSKAAVEILKKYSFFNTQSIAGGALKLQEAIANSAISI</sequence>
<keyword evidence="4" id="KW-1185">Reference proteome</keyword>
<keyword evidence="1" id="KW-0472">Membrane</keyword>
<dbReference type="InterPro" id="IPR035985">
    <property type="entry name" value="Ubiquitin-activating_enz"/>
</dbReference>
<dbReference type="NCBIfam" id="NF004281">
    <property type="entry name" value="PRK05690.1"/>
    <property type="match status" value="1"/>
</dbReference>
<dbReference type="Proteomes" id="UP001629260">
    <property type="component" value="Unassembled WGS sequence"/>
</dbReference>
<dbReference type="CDD" id="cd00158">
    <property type="entry name" value="RHOD"/>
    <property type="match status" value="1"/>
</dbReference>
<dbReference type="Gene3D" id="3.40.250.10">
    <property type="entry name" value="Rhodanese-like domain"/>
    <property type="match status" value="1"/>
</dbReference>
<dbReference type="Gene3D" id="3.40.50.720">
    <property type="entry name" value="NAD(P)-binding Rossmann-like Domain"/>
    <property type="match status" value="1"/>
</dbReference>
<accession>A0ABW8XN61</accession>
<comment type="caution">
    <text evidence="3">The sequence shown here is derived from an EMBL/GenBank/DDBJ whole genome shotgun (WGS) entry which is preliminary data.</text>
</comment>
<evidence type="ECO:0000313" key="4">
    <source>
        <dbReference type="Proteomes" id="UP001629260"/>
    </source>
</evidence>
<keyword evidence="1" id="KW-1133">Transmembrane helix</keyword>
<evidence type="ECO:0000256" key="1">
    <source>
        <dbReference type="SAM" id="Phobius"/>
    </source>
</evidence>
<dbReference type="CDD" id="cd00757">
    <property type="entry name" value="ThiF_MoeB_HesA_family"/>
    <property type="match status" value="1"/>
</dbReference>
<proteinExistence type="predicted"/>
<dbReference type="InterPro" id="IPR045886">
    <property type="entry name" value="ThiF/MoeB/HesA"/>
</dbReference>
<reference evidence="3 4" key="1">
    <citation type="submission" date="2024-06" db="EMBL/GenBank/DDBJ databases">
        <authorList>
            <person name="Kaempfer P."/>
            <person name="Viver T."/>
        </authorList>
    </citation>
    <scope>NUCLEOTIDE SEQUENCE [LARGE SCALE GENOMIC DNA]</scope>
    <source>
        <strain evidence="3 4">ST-87</strain>
    </source>
</reference>
<dbReference type="Pfam" id="PF00899">
    <property type="entry name" value="ThiF"/>
    <property type="match status" value="1"/>
</dbReference>
<feature type="transmembrane region" description="Helical" evidence="1">
    <location>
        <begin position="25"/>
        <end position="46"/>
    </location>
</feature>
<gene>
    <name evidence="3" type="ORF">ABS764_00730</name>
</gene>
<protein>
    <submittedName>
        <fullName evidence="3">HesA/MoeB/ThiF family protein</fullName>
    </submittedName>
</protein>
<feature type="domain" description="Rhodanese" evidence="2">
    <location>
        <begin position="261"/>
        <end position="345"/>
    </location>
</feature>
<dbReference type="Pfam" id="PF00581">
    <property type="entry name" value="Rhodanese"/>
    <property type="match status" value="1"/>
</dbReference>
<dbReference type="EMBL" id="JBELQA010000001">
    <property type="protein sequence ID" value="MFL9829361.1"/>
    <property type="molecule type" value="Genomic_DNA"/>
</dbReference>
<dbReference type="InterPro" id="IPR001763">
    <property type="entry name" value="Rhodanese-like_dom"/>
</dbReference>
<keyword evidence="1" id="KW-0812">Transmembrane</keyword>
<dbReference type="PANTHER" id="PTHR10953:SF102">
    <property type="entry name" value="ADENYLYLTRANSFERASE AND SULFURTRANSFERASE MOCS3"/>
    <property type="match status" value="1"/>
</dbReference>
<dbReference type="PANTHER" id="PTHR10953">
    <property type="entry name" value="UBIQUITIN-ACTIVATING ENZYME E1"/>
    <property type="match status" value="1"/>
</dbReference>
<name>A0ABW8XN61_9FLAO</name>
<dbReference type="SUPFAM" id="SSF69572">
    <property type="entry name" value="Activating enzymes of the ubiquitin-like proteins"/>
    <property type="match status" value="1"/>
</dbReference>
<evidence type="ECO:0000313" key="3">
    <source>
        <dbReference type="EMBL" id="MFL9829361.1"/>
    </source>
</evidence>
<dbReference type="SMART" id="SM00450">
    <property type="entry name" value="RHOD"/>
    <property type="match status" value="1"/>
</dbReference>
<dbReference type="InterPro" id="IPR000594">
    <property type="entry name" value="ThiF_NAD_FAD-bd"/>
</dbReference>
<dbReference type="PROSITE" id="PS50206">
    <property type="entry name" value="RHODANESE_3"/>
    <property type="match status" value="1"/>
</dbReference>
<dbReference type="InterPro" id="IPR036873">
    <property type="entry name" value="Rhodanese-like_dom_sf"/>
</dbReference>